<gene>
    <name evidence="1" type="ORF">BM524_18680</name>
</gene>
<dbReference type="Gene3D" id="1.10.40.40">
    <property type="entry name" value="Deoxyribonucleotidase, domain 2"/>
    <property type="match status" value="1"/>
</dbReference>
<sequence>MRNELIIANNASTLPDLISDSDGVITDFSSAFHSYMHDVLGLKPIANEPRSFDYSDVYPSYDSPAKHIKDFINNPDYFGDIGIYPEALIALKKLHSAGVRITIVTSIGDSPDVMRARLDLYNRELTGVVDDVIFLPFCSEKSETLKTFSRSIFIDDLIGECVSATANGHDAFLFPRNYNRYASPSTGIKTLVNNWRSLPYFSQSI</sequence>
<evidence type="ECO:0000313" key="2">
    <source>
        <dbReference type="Proteomes" id="UP000182101"/>
    </source>
</evidence>
<accession>A0AAC9JFF0</accession>
<dbReference type="Gene3D" id="3.40.50.1000">
    <property type="entry name" value="HAD superfamily/HAD-like"/>
    <property type="match status" value="1"/>
</dbReference>
<dbReference type="InterPro" id="IPR036412">
    <property type="entry name" value="HAD-like_sf"/>
</dbReference>
<keyword evidence="1" id="KW-0614">Plasmid</keyword>
<dbReference type="SUPFAM" id="SSF56784">
    <property type="entry name" value="HAD-like"/>
    <property type="match status" value="1"/>
</dbReference>
<reference evidence="1 2" key="1">
    <citation type="submission" date="2016-11" db="EMBL/GenBank/DDBJ databases">
        <title>Networking in microbes: conjugative elements and plasmids in the genus Alteromonas.</title>
        <authorList>
            <person name="Lopez-Perez M."/>
            <person name="Ramon-Marco N."/>
            <person name="Rodriguez-Valera F."/>
        </authorList>
    </citation>
    <scope>NUCLEOTIDE SEQUENCE [LARGE SCALE GENOMIC DNA]</scope>
    <source>
        <strain evidence="1 2">CP48</strain>
        <plasmid evidence="2">pamcp48-600</plasmid>
    </source>
</reference>
<dbReference type="InterPro" id="IPR023214">
    <property type="entry name" value="HAD_sf"/>
</dbReference>
<dbReference type="AlphaFoldDB" id="A0AAC9JFF0"/>
<dbReference type="RefSeq" id="WP_071960557.1">
    <property type="nucleotide sequence ID" value="NZ_CP018025.1"/>
</dbReference>
<proteinExistence type="predicted"/>
<geneLocation type="plasmid" evidence="2">
    <name>pamcp48-600</name>
</geneLocation>
<evidence type="ECO:0000313" key="1">
    <source>
        <dbReference type="EMBL" id="APD91947.1"/>
    </source>
</evidence>
<organism evidence="1 2">
    <name type="scientific">Alteromonas mediterranea</name>
    <dbReference type="NCBI Taxonomy" id="314275"/>
    <lineage>
        <taxon>Bacteria</taxon>
        <taxon>Pseudomonadati</taxon>
        <taxon>Pseudomonadota</taxon>
        <taxon>Gammaproteobacteria</taxon>
        <taxon>Alteromonadales</taxon>
        <taxon>Alteromonadaceae</taxon>
        <taxon>Alteromonas/Salinimonas group</taxon>
        <taxon>Alteromonas</taxon>
    </lineage>
</organism>
<dbReference type="Proteomes" id="UP000182101">
    <property type="component" value="Plasmid pAMCP48-600"/>
</dbReference>
<dbReference type="EMBL" id="CP018025">
    <property type="protein sequence ID" value="APD91947.1"/>
    <property type="molecule type" value="Genomic_DNA"/>
</dbReference>
<protein>
    <submittedName>
        <fullName evidence="1">Uncharacterized protein</fullName>
    </submittedName>
</protein>
<name>A0AAC9JFF0_9ALTE</name>